<dbReference type="OrthoDB" id="139086at2"/>
<accession>A0A540X8U8</accession>
<dbReference type="GO" id="GO:0016758">
    <property type="term" value="F:hexosyltransferase activity"/>
    <property type="evidence" value="ECO:0007669"/>
    <property type="project" value="UniProtKB-ARBA"/>
</dbReference>
<dbReference type="PANTHER" id="PTHR48050:SF13">
    <property type="entry name" value="STEROL 3-BETA-GLUCOSYLTRANSFERASE UGT80A2"/>
    <property type="match status" value="1"/>
</dbReference>
<dbReference type="GO" id="GO:0008194">
    <property type="term" value="F:UDP-glycosyltransferase activity"/>
    <property type="evidence" value="ECO:0007669"/>
    <property type="project" value="InterPro"/>
</dbReference>
<dbReference type="InterPro" id="IPR050426">
    <property type="entry name" value="Glycosyltransferase_28"/>
</dbReference>
<dbReference type="AlphaFoldDB" id="A0A540X8U8"/>
<protein>
    <recommendedName>
        <fullName evidence="1">Erythromycin biosynthesis protein CIII-like C-terminal domain-containing protein</fullName>
    </recommendedName>
</protein>
<gene>
    <name evidence="2" type="ORF">FJV41_01795</name>
</gene>
<dbReference type="InterPro" id="IPR010610">
    <property type="entry name" value="EryCIII-like_C"/>
</dbReference>
<dbReference type="GO" id="GO:0017000">
    <property type="term" value="P:antibiotic biosynthetic process"/>
    <property type="evidence" value="ECO:0007669"/>
    <property type="project" value="UniProtKB-ARBA"/>
</dbReference>
<evidence type="ECO:0000313" key="2">
    <source>
        <dbReference type="EMBL" id="TQF17726.1"/>
    </source>
</evidence>
<dbReference type="Gene3D" id="3.40.50.2000">
    <property type="entry name" value="Glycogen Phosphorylase B"/>
    <property type="match status" value="2"/>
</dbReference>
<evidence type="ECO:0000313" key="3">
    <source>
        <dbReference type="Proteomes" id="UP000315369"/>
    </source>
</evidence>
<feature type="domain" description="Erythromycin biosynthesis protein CIII-like C-terminal" evidence="1">
    <location>
        <begin position="279"/>
        <end position="402"/>
    </location>
</feature>
<name>A0A540X8U8_9BACT</name>
<dbReference type="CDD" id="cd03784">
    <property type="entry name" value="GT1_Gtf-like"/>
    <property type="match status" value="1"/>
</dbReference>
<keyword evidence="3" id="KW-1185">Reference proteome</keyword>
<reference evidence="2 3" key="1">
    <citation type="submission" date="2019-06" db="EMBL/GenBank/DDBJ databases">
        <authorList>
            <person name="Livingstone P."/>
            <person name="Whitworth D."/>
        </authorList>
    </citation>
    <scope>NUCLEOTIDE SEQUENCE [LARGE SCALE GENOMIC DNA]</scope>
    <source>
        <strain evidence="2 3">AM401</strain>
    </source>
</reference>
<dbReference type="InterPro" id="IPR002213">
    <property type="entry name" value="UDP_glucos_trans"/>
</dbReference>
<dbReference type="Pfam" id="PF06722">
    <property type="entry name" value="EryCIII-like_C"/>
    <property type="match status" value="1"/>
</dbReference>
<dbReference type="SUPFAM" id="SSF53756">
    <property type="entry name" value="UDP-Glycosyltransferase/glycogen phosphorylase"/>
    <property type="match status" value="1"/>
</dbReference>
<organism evidence="2 3">
    <name type="scientific">Myxococcus llanfairpwllgwyngyllgogerychwyrndrobwllllantysiliogogogochensis</name>
    <dbReference type="NCBI Taxonomy" id="2590453"/>
    <lineage>
        <taxon>Bacteria</taxon>
        <taxon>Pseudomonadati</taxon>
        <taxon>Myxococcota</taxon>
        <taxon>Myxococcia</taxon>
        <taxon>Myxococcales</taxon>
        <taxon>Cystobacterineae</taxon>
        <taxon>Myxococcaceae</taxon>
        <taxon>Myxococcus</taxon>
    </lineage>
</organism>
<proteinExistence type="predicted"/>
<dbReference type="Proteomes" id="UP000315369">
    <property type="component" value="Unassembled WGS sequence"/>
</dbReference>
<dbReference type="PANTHER" id="PTHR48050">
    <property type="entry name" value="STEROL 3-BETA-GLUCOSYLTRANSFERASE"/>
    <property type="match status" value="1"/>
</dbReference>
<evidence type="ECO:0000259" key="1">
    <source>
        <dbReference type="Pfam" id="PF06722"/>
    </source>
</evidence>
<sequence>MATILLAPLPVPGHVNPSLRIARSLQRGGHRVIYLGILEIEDEVRAEGFEFTPLFGDVFPKGKLTELRATAARLKGLRLLWFLRTQARCFNEALRRMVEGEVDALLARLQPDLLICDEKLRHLAIIGHGLDVPVLQMNVTIPPEFIPRPEGASRGPGRGAAMPGERLLMALGLFPRLRPALLALARKHRYPLKNIETVPMLDRSLSPELLLCPKEFAEVRVRSTPGEYCYIEPCIDHERREPEFPWERLREDRPLVLFALGTLAATSKHNLRILQEAFLAAARRPDLQFVMVVGSTMEPAMFDVPPGVIAVKVAPQLGLLRKAAVMVNHAGTNSVKECIAFGVPMVSIPLQFDQPDIGRLIELHGVGRTIPPPEFTADRLLEALDDVLQNPAYKKACEQLRVHFVQAESARGAAGPIEEFLARRSATVGERRRLA</sequence>
<dbReference type="RefSeq" id="WP_141640630.1">
    <property type="nucleotide sequence ID" value="NZ_VIFM01000004.1"/>
</dbReference>
<dbReference type="EMBL" id="VIFM01000004">
    <property type="protein sequence ID" value="TQF17726.1"/>
    <property type="molecule type" value="Genomic_DNA"/>
</dbReference>
<comment type="caution">
    <text evidence="2">The sequence shown here is derived from an EMBL/GenBank/DDBJ whole genome shotgun (WGS) entry which is preliminary data.</text>
</comment>